<evidence type="ECO:0000313" key="3">
    <source>
        <dbReference type="Proteomes" id="UP001595476"/>
    </source>
</evidence>
<dbReference type="SUPFAM" id="SSF53474">
    <property type="entry name" value="alpha/beta-Hydrolases"/>
    <property type="match status" value="1"/>
</dbReference>
<proteinExistence type="predicted"/>
<sequence length="349" mass="39431">MWIRVKQALNPILKLSVMMWLSVIAHINVAHAEVVRFEYGVNHLEGHYLSPTNDQPARAVLLFVHGDGAAPYDANGFYELIWQPLRDRGYAIFSWDKPGVGGSSGNWLAMSMADRQGIVAAAAETIQQEYGFDASQTGVIAFSQAGWVVPELLADTYSRIGFAVGIGFATSWIDQGRYFTATRLMLEGATPEEIKAAVANHEDEIAFFDTSPSYGAYLKRTREAPMTRDRYHFVLRNYQSDASQANWAIQRPTLLLWGDTDFNVDATYEFAQWQERPTPWVSTKMINNATHAMLRADLFSEPGFGMAEWLKILWLEEEALAPDFLPTLFKWLAIQTPERSFQPDMLSEQ</sequence>
<dbReference type="PANTHER" id="PTHR43265">
    <property type="entry name" value="ESTERASE ESTD"/>
    <property type="match status" value="1"/>
</dbReference>
<dbReference type="Gene3D" id="3.40.50.1820">
    <property type="entry name" value="alpha/beta hydrolase"/>
    <property type="match status" value="1"/>
</dbReference>
<keyword evidence="3" id="KW-1185">Reference proteome</keyword>
<protein>
    <submittedName>
        <fullName evidence="2">Alpha/beta hydrolase family protein</fullName>
        <ecNumber evidence="2">3.4.-.-</ecNumber>
    </submittedName>
</protein>
<dbReference type="PANTHER" id="PTHR43265:SF1">
    <property type="entry name" value="ESTERASE ESTD"/>
    <property type="match status" value="1"/>
</dbReference>
<feature type="domain" description="AB hydrolase-1" evidence="1">
    <location>
        <begin position="61"/>
        <end position="294"/>
    </location>
</feature>
<evidence type="ECO:0000313" key="2">
    <source>
        <dbReference type="EMBL" id="MFC3153119.1"/>
    </source>
</evidence>
<dbReference type="InterPro" id="IPR029058">
    <property type="entry name" value="AB_hydrolase_fold"/>
</dbReference>
<dbReference type="InterPro" id="IPR053145">
    <property type="entry name" value="AB_hydrolase_Est10"/>
</dbReference>
<dbReference type="InterPro" id="IPR000073">
    <property type="entry name" value="AB_hydrolase_1"/>
</dbReference>
<keyword evidence="2" id="KW-0378">Hydrolase</keyword>
<reference evidence="3" key="1">
    <citation type="journal article" date="2019" name="Int. J. Syst. Evol. Microbiol.">
        <title>The Global Catalogue of Microorganisms (GCM) 10K type strain sequencing project: providing services to taxonomists for standard genome sequencing and annotation.</title>
        <authorList>
            <consortium name="The Broad Institute Genomics Platform"/>
            <consortium name="The Broad Institute Genome Sequencing Center for Infectious Disease"/>
            <person name="Wu L."/>
            <person name="Ma J."/>
        </authorList>
    </citation>
    <scope>NUCLEOTIDE SEQUENCE [LARGE SCALE GENOMIC DNA]</scope>
    <source>
        <strain evidence="3">KCTC 52438</strain>
    </source>
</reference>
<dbReference type="EMBL" id="JBHRSZ010000007">
    <property type="protein sequence ID" value="MFC3153119.1"/>
    <property type="molecule type" value="Genomic_DNA"/>
</dbReference>
<organism evidence="2 3">
    <name type="scientific">Litoribrevibacter euphylliae</name>
    <dbReference type="NCBI Taxonomy" id="1834034"/>
    <lineage>
        <taxon>Bacteria</taxon>
        <taxon>Pseudomonadati</taxon>
        <taxon>Pseudomonadota</taxon>
        <taxon>Gammaproteobacteria</taxon>
        <taxon>Oceanospirillales</taxon>
        <taxon>Oceanospirillaceae</taxon>
        <taxon>Litoribrevibacter</taxon>
    </lineage>
</organism>
<dbReference type="RefSeq" id="WP_386723034.1">
    <property type="nucleotide sequence ID" value="NZ_JBHRSZ010000007.1"/>
</dbReference>
<dbReference type="Proteomes" id="UP001595476">
    <property type="component" value="Unassembled WGS sequence"/>
</dbReference>
<dbReference type="Pfam" id="PF12697">
    <property type="entry name" value="Abhydrolase_6"/>
    <property type="match status" value="1"/>
</dbReference>
<name>A0ABV7HGX1_9GAMM</name>
<dbReference type="EC" id="3.4.-.-" evidence="2"/>
<gene>
    <name evidence="2" type="ORF">ACFOEK_18915</name>
</gene>
<comment type="caution">
    <text evidence="2">The sequence shown here is derived from an EMBL/GenBank/DDBJ whole genome shotgun (WGS) entry which is preliminary data.</text>
</comment>
<dbReference type="GO" id="GO:0016787">
    <property type="term" value="F:hydrolase activity"/>
    <property type="evidence" value="ECO:0007669"/>
    <property type="project" value="UniProtKB-KW"/>
</dbReference>
<accession>A0ABV7HGX1</accession>
<evidence type="ECO:0000259" key="1">
    <source>
        <dbReference type="Pfam" id="PF12697"/>
    </source>
</evidence>